<dbReference type="GO" id="GO:0008061">
    <property type="term" value="F:chitin binding"/>
    <property type="evidence" value="ECO:0007669"/>
    <property type="project" value="InterPro"/>
</dbReference>
<evidence type="ECO:0000313" key="3">
    <source>
        <dbReference type="EMBL" id="KAJ6638606.1"/>
    </source>
</evidence>
<feature type="domain" description="GH18" evidence="2">
    <location>
        <begin position="59"/>
        <end position="403"/>
    </location>
</feature>
<dbReference type="GO" id="GO:0005576">
    <property type="term" value="C:extracellular region"/>
    <property type="evidence" value="ECO:0007669"/>
    <property type="project" value="TreeGrafter"/>
</dbReference>
<dbReference type="InterPro" id="IPR017853">
    <property type="entry name" value="GH"/>
</dbReference>
<organism evidence="3 4">
    <name type="scientific">Pseudolycoriella hygida</name>
    <dbReference type="NCBI Taxonomy" id="35572"/>
    <lineage>
        <taxon>Eukaryota</taxon>
        <taxon>Metazoa</taxon>
        <taxon>Ecdysozoa</taxon>
        <taxon>Arthropoda</taxon>
        <taxon>Hexapoda</taxon>
        <taxon>Insecta</taxon>
        <taxon>Pterygota</taxon>
        <taxon>Neoptera</taxon>
        <taxon>Endopterygota</taxon>
        <taxon>Diptera</taxon>
        <taxon>Nematocera</taxon>
        <taxon>Sciaroidea</taxon>
        <taxon>Sciaridae</taxon>
        <taxon>Pseudolycoriella</taxon>
    </lineage>
</organism>
<dbReference type="GO" id="GO:0005975">
    <property type="term" value="P:carbohydrate metabolic process"/>
    <property type="evidence" value="ECO:0007669"/>
    <property type="project" value="InterPro"/>
</dbReference>
<dbReference type="SUPFAM" id="SSF51445">
    <property type="entry name" value="(Trans)glycosidases"/>
    <property type="match status" value="1"/>
</dbReference>
<reference evidence="3" key="1">
    <citation type="submission" date="2022-07" db="EMBL/GenBank/DDBJ databases">
        <authorList>
            <person name="Trinca V."/>
            <person name="Uliana J.V.C."/>
            <person name="Torres T.T."/>
            <person name="Ward R.J."/>
            <person name="Monesi N."/>
        </authorList>
    </citation>
    <scope>NUCLEOTIDE SEQUENCE</scope>
    <source>
        <strain evidence="3">HSMRA1968</strain>
        <tissue evidence="3">Whole embryos</tissue>
    </source>
</reference>
<dbReference type="InterPro" id="IPR001223">
    <property type="entry name" value="Glyco_hydro18_cat"/>
</dbReference>
<proteinExistence type="predicted"/>
<accession>A0A9Q0MV73</accession>
<sequence>MLLMLVILNGNKLTFTRSISECYQKMNFKFSLLVFIYIHICTSVRAESPTEKKGNDLKIICQYHLHTWYSPEFRDYFPEVIDEKQCTHIVYTDRVRSRNGTLSPSLHDGKKLYYGKIADFRRKGIHVSIRFFKFNLYVFARTLNSDEERADYVAALVAYMEKYQFDGFDPLWGCSSCIRGDGSDPYKDEHTILLMRQLYDAFKPRGWLLSVIISTDKRAIELGFDIKQLSEYVEWMTPVPSYVRHNYTTLISPLHSSIENDTQNEQTVDWSINYLIEKGVPKPKIVLGTSTTTTMFQLKSAEENGLNAPSNSGWKSDFYEICERVKQNNWTVVHESFGSYAFHDTEWITYMDVKDMRRCAEYALERNIGGVTLFDLNGDDFQDKCGCGKYPLLSALHQVLKSVDGPYIQNCT</sequence>
<evidence type="ECO:0000256" key="1">
    <source>
        <dbReference type="ARBA" id="ARBA00022729"/>
    </source>
</evidence>
<keyword evidence="1" id="KW-0732">Signal</keyword>
<dbReference type="InterPro" id="IPR050314">
    <property type="entry name" value="Glycosyl_Hydrlase_18"/>
</dbReference>
<dbReference type="Gene3D" id="3.20.20.80">
    <property type="entry name" value="Glycosidases"/>
    <property type="match status" value="1"/>
</dbReference>
<dbReference type="Pfam" id="PF00704">
    <property type="entry name" value="Glyco_hydro_18"/>
    <property type="match status" value="1"/>
</dbReference>
<dbReference type="SUPFAM" id="SSF54556">
    <property type="entry name" value="Chitinase insertion domain"/>
    <property type="match status" value="1"/>
</dbReference>
<dbReference type="Proteomes" id="UP001151699">
    <property type="component" value="Chromosome X"/>
</dbReference>
<gene>
    <name evidence="3" type="primary">Cht10_11</name>
    <name evidence="3" type="ORF">Bhyg_11343</name>
</gene>
<dbReference type="PROSITE" id="PS51910">
    <property type="entry name" value="GH18_2"/>
    <property type="match status" value="1"/>
</dbReference>
<dbReference type="PANTHER" id="PTHR11177:SF317">
    <property type="entry name" value="CHITINASE 12-RELATED"/>
    <property type="match status" value="1"/>
</dbReference>
<evidence type="ECO:0000259" key="2">
    <source>
        <dbReference type="PROSITE" id="PS51910"/>
    </source>
</evidence>
<name>A0A9Q0MV73_9DIPT</name>
<dbReference type="Gene3D" id="3.10.50.10">
    <property type="match status" value="1"/>
</dbReference>
<keyword evidence="4" id="KW-1185">Reference proteome</keyword>
<dbReference type="OrthoDB" id="7760972at2759"/>
<dbReference type="InterPro" id="IPR029070">
    <property type="entry name" value="Chitinase_insertion_sf"/>
</dbReference>
<dbReference type="GO" id="GO:0004568">
    <property type="term" value="F:chitinase activity"/>
    <property type="evidence" value="ECO:0007669"/>
    <property type="project" value="TreeGrafter"/>
</dbReference>
<dbReference type="AlphaFoldDB" id="A0A9Q0MV73"/>
<dbReference type="GO" id="GO:0006032">
    <property type="term" value="P:chitin catabolic process"/>
    <property type="evidence" value="ECO:0007669"/>
    <property type="project" value="TreeGrafter"/>
</dbReference>
<comment type="caution">
    <text evidence="3">The sequence shown here is derived from an EMBL/GenBank/DDBJ whole genome shotgun (WGS) entry which is preliminary data.</text>
</comment>
<evidence type="ECO:0000313" key="4">
    <source>
        <dbReference type="Proteomes" id="UP001151699"/>
    </source>
</evidence>
<dbReference type="EMBL" id="WJQU01000003">
    <property type="protein sequence ID" value="KAJ6638606.1"/>
    <property type="molecule type" value="Genomic_DNA"/>
</dbReference>
<dbReference type="SMART" id="SM00636">
    <property type="entry name" value="Glyco_18"/>
    <property type="match status" value="1"/>
</dbReference>
<dbReference type="InterPro" id="IPR011583">
    <property type="entry name" value="Chitinase_II/V-like_cat"/>
</dbReference>
<dbReference type="PANTHER" id="PTHR11177">
    <property type="entry name" value="CHITINASE"/>
    <property type="match status" value="1"/>
</dbReference>
<protein>
    <submittedName>
        <fullName evidence="3">Chitinase 10</fullName>
    </submittedName>
</protein>